<dbReference type="Proteomes" id="UP000006755">
    <property type="component" value="Unassembled WGS sequence"/>
</dbReference>
<evidence type="ECO:0000313" key="8">
    <source>
        <dbReference type="Proteomes" id="UP000006755"/>
    </source>
</evidence>
<dbReference type="RefSeq" id="WP_008486090.1">
    <property type="nucleotide sequence ID" value="NZ_AMRI01000026.1"/>
</dbReference>
<dbReference type="AlphaFoldDB" id="K2J298"/>
<evidence type="ECO:0000313" key="7">
    <source>
        <dbReference type="EMBL" id="EKE69153.1"/>
    </source>
</evidence>
<reference evidence="7 8" key="1">
    <citation type="journal article" date="2012" name="J. Bacteriol.">
        <title>Genome Sequence of Gallaecimonas xiamenensis Type Strain 3-C-1.</title>
        <authorList>
            <person name="Lai Q."/>
            <person name="Wang L."/>
            <person name="Wang W."/>
            <person name="Shao Z."/>
        </authorList>
    </citation>
    <scope>NUCLEOTIDE SEQUENCE [LARGE SCALE GENOMIC DNA]</scope>
    <source>
        <strain evidence="7 8">3-C-1</strain>
    </source>
</reference>
<dbReference type="InterPro" id="IPR006665">
    <property type="entry name" value="OmpA-like"/>
</dbReference>
<dbReference type="InterPro" id="IPR041544">
    <property type="entry name" value="MotY_N"/>
</dbReference>
<dbReference type="InterPro" id="IPR036737">
    <property type="entry name" value="OmpA-like_sf"/>
</dbReference>
<dbReference type="Pfam" id="PF00691">
    <property type="entry name" value="OmpA"/>
    <property type="match status" value="1"/>
</dbReference>
<dbReference type="GO" id="GO:0009279">
    <property type="term" value="C:cell outer membrane"/>
    <property type="evidence" value="ECO:0007669"/>
    <property type="project" value="UniProtKB-SubCell"/>
</dbReference>
<protein>
    <submittedName>
        <fullName evidence="7">Component of sodium-driven polar flagellar motor</fullName>
    </submittedName>
</protein>
<organism evidence="7 8">
    <name type="scientific">Gallaecimonas xiamenensis 3-C-1</name>
    <dbReference type="NCBI Taxonomy" id="745411"/>
    <lineage>
        <taxon>Bacteria</taxon>
        <taxon>Pseudomonadati</taxon>
        <taxon>Pseudomonadota</taxon>
        <taxon>Gammaproteobacteria</taxon>
        <taxon>Enterobacterales</taxon>
        <taxon>Gallaecimonadaceae</taxon>
        <taxon>Gallaecimonas</taxon>
    </lineage>
</organism>
<dbReference type="CDD" id="cd07185">
    <property type="entry name" value="OmpA_C-like"/>
    <property type="match status" value="1"/>
</dbReference>
<keyword evidence="8" id="KW-1185">Reference proteome</keyword>
<dbReference type="STRING" id="745411.B3C1_15929"/>
<dbReference type="Gene3D" id="2.60.40.2540">
    <property type="match status" value="1"/>
</dbReference>
<accession>K2J298</accession>
<dbReference type="Pfam" id="PF18393">
    <property type="entry name" value="MotY_N"/>
    <property type="match status" value="1"/>
</dbReference>
<keyword evidence="5" id="KW-0732">Signal</keyword>
<feature type="chain" id="PRO_5003858940" evidence="5">
    <location>
        <begin position="24"/>
        <end position="290"/>
    </location>
</feature>
<dbReference type="PRINTS" id="PR01021">
    <property type="entry name" value="OMPADOMAIN"/>
</dbReference>
<evidence type="ECO:0000256" key="1">
    <source>
        <dbReference type="ARBA" id="ARBA00004442"/>
    </source>
</evidence>
<dbReference type="InterPro" id="IPR050330">
    <property type="entry name" value="Bact_OuterMem_StrucFunc"/>
</dbReference>
<feature type="domain" description="OmpA-like" evidence="6">
    <location>
        <begin position="175"/>
        <end position="290"/>
    </location>
</feature>
<evidence type="ECO:0000256" key="3">
    <source>
        <dbReference type="ARBA" id="ARBA00023237"/>
    </source>
</evidence>
<evidence type="ECO:0000256" key="5">
    <source>
        <dbReference type="SAM" id="SignalP"/>
    </source>
</evidence>
<dbReference type="eggNOG" id="COG2885">
    <property type="taxonomic scope" value="Bacteria"/>
</dbReference>
<dbReference type="EMBL" id="AMRI01000026">
    <property type="protein sequence ID" value="EKE69153.1"/>
    <property type="molecule type" value="Genomic_DNA"/>
</dbReference>
<gene>
    <name evidence="7" type="ORF">B3C1_15929</name>
</gene>
<comment type="caution">
    <text evidence="7">The sequence shown here is derived from an EMBL/GenBank/DDBJ whole genome shotgun (WGS) entry which is preliminary data.</text>
</comment>
<dbReference type="PROSITE" id="PS51123">
    <property type="entry name" value="OMPA_2"/>
    <property type="match status" value="1"/>
</dbReference>
<evidence type="ECO:0000256" key="4">
    <source>
        <dbReference type="PROSITE-ProRule" id="PRU00473"/>
    </source>
</evidence>
<comment type="subcellular location">
    <subcellularLocation>
        <location evidence="1">Cell outer membrane</location>
    </subcellularLocation>
</comment>
<keyword evidence="3" id="KW-0998">Cell outer membrane</keyword>
<dbReference type="PANTHER" id="PTHR30329">
    <property type="entry name" value="STATOR ELEMENT OF FLAGELLAR MOTOR COMPLEX"/>
    <property type="match status" value="1"/>
</dbReference>
<dbReference type="InterPro" id="IPR006664">
    <property type="entry name" value="OMP_bac"/>
</dbReference>
<evidence type="ECO:0000259" key="6">
    <source>
        <dbReference type="PROSITE" id="PS51123"/>
    </source>
</evidence>
<dbReference type="Gene3D" id="3.30.1330.60">
    <property type="entry name" value="OmpA-like domain"/>
    <property type="match status" value="1"/>
</dbReference>
<sequence length="290" mass="32100">MSKSFHISVFAALLALSATPADAGARYYAASLGQSQWQMTAANPLQCRLEHKIPNYGVAVFSAQASRKENLRFALDLKDGPRQQTKADLASVPPSWQPGLKAQPLGQLSVYPHYPAELNDDRAWDILAELESGRLPTLTYPDRLGRNRVSVALSTGNFKQGYEAFVSCLGGLLPVNFEDIAFSVLTYKKNSSELTLESQRRLDLVGLYLANDPSFTKVEVAAFSDSYGGRWLNEELSKKRARAIKDYLVGKGLSEDRISTDGYGEKRHIASNNTEQGRSLNRRVVIQVQK</sequence>
<keyword evidence="7" id="KW-0966">Cell projection</keyword>
<name>K2J298_9GAMM</name>
<keyword evidence="2 4" id="KW-0472">Membrane</keyword>
<dbReference type="PRINTS" id="PR01023">
    <property type="entry name" value="NAFLGMOTY"/>
</dbReference>
<keyword evidence="7" id="KW-0282">Flagellum</keyword>
<evidence type="ECO:0000256" key="2">
    <source>
        <dbReference type="ARBA" id="ARBA00023136"/>
    </source>
</evidence>
<feature type="signal peptide" evidence="5">
    <location>
        <begin position="1"/>
        <end position="23"/>
    </location>
</feature>
<dbReference type="PANTHER" id="PTHR30329:SF21">
    <property type="entry name" value="LIPOPROTEIN YIAD-RELATED"/>
    <property type="match status" value="1"/>
</dbReference>
<keyword evidence="7" id="KW-0969">Cilium</keyword>
<dbReference type="SUPFAM" id="SSF103088">
    <property type="entry name" value="OmpA-like"/>
    <property type="match status" value="1"/>
</dbReference>
<proteinExistence type="predicted"/>